<organism evidence="2 3">
    <name type="scientific">Arachidicoccus ginsenosidivorans</name>
    <dbReference type="NCBI Taxonomy" id="496057"/>
    <lineage>
        <taxon>Bacteria</taxon>
        <taxon>Pseudomonadati</taxon>
        <taxon>Bacteroidota</taxon>
        <taxon>Chitinophagia</taxon>
        <taxon>Chitinophagales</taxon>
        <taxon>Chitinophagaceae</taxon>
        <taxon>Arachidicoccus</taxon>
    </lineage>
</organism>
<proteinExistence type="predicted"/>
<feature type="transmembrane region" description="Helical" evidence="1">
    <location>
        <begin position="5"/>
        <end position="28"/>
    </location>
</feature>
<dbReference type="EMBL" id="CP042434">
    <property type="protein sequence ID" value="QEC73454.1"/>
    <property type="molecule type" value="Genomic_DNA"/>
</dbReference>
<keyword evidence="1" id="KW-0472">Membrane</keyword>
<evidence type="ECO:0000256" key="1">
    <source>
        <dbReference type="SAM" id="Phobius"/>
    </source>
</evidence>
<accession>A0A5B8VP99</accession>
<keyword evidence="1" id="KW-1133">Transmembrane helix</keyword>
<dbReference type="KEGG" id="agi:FSB73_19135"/>
<gene>
    <name evidence="2" type="ORF">FSB73_19135</name>
</gene>
<keyword evidence="1" id="KW-0812">Transmembrane</keyword>
<sequence length="63" mass="7317">MNWKYLLIIVPLFIVAELFLITKLFSMISQPSDLLVFLGVFGIGLDIFAIIKLYTLLKKHIKY</sequence>
<dbReference type="AlphaFoldDB" id="A0A5B8VP99"/>
<feature type="transmembrane region" description="Helical" evidence="1">
    <location>
        <begin position="34"/>
        <end position="57"/>
    </location>
</feature>
<dbReference type="Proteomes" id="UP000321291">
    <property type="component" value="Chromosome"/>
</dbReference>
<evidence type="ECO:0000313" key="2">
    <source>
        <dbReference type="EMBL" id="QEC73454.1"/>
    </source>
</evidence>
<dbReference type="RefSeq" id="WP_146785864.1">
    <property type="nucleotide sequence ID" value="NZ_CP042434.1"/>
</dbReference>
<protein>
    <submittedName>
        <fullName evidence="2">Uncharacterized protein</fullName>
    </submittedName>
</protein>
<reference evidence="2 3" key="1">
    <citation type="journal article" date="2017" name="Int. J. Syst. Evol. Microbiol.">
        <title>Arachidicoccus ginsenosidivorans sp. nov., with ginsenoside-converting activity isolated from ginseng cultivating soil.</title>
        <authorList>
            <person name="Siddiqi M.Z."/>
            <person name="Aslam Z."/>
            <person name="Im W.T."/>
        </authorList>
    </citation>
    <scope>NUCLEOTIDE SEQUENCE [LARGE SCALE GENOMIC DNA]</scope>
    <source>
        <strain evidence="2 3">Gsoil 809</strain>
    </source>
</reference>
<name>A0A5B8VP99_9BACT</name>
<evidence type="ECO:0000313" key="3">
    <source>
        <dbReference type="Proteomes" id="UP000321291"/>
    </source>
</evidence>
<keyword evidence="3" id="KW-1185">Reference proteome</keyword>